<dbReference type="GO" id="GO:0004519">
    <property type="term" value="F:endonuclease activity"/>
    <property type="evidence" value="ECO:0007669"/>
    <property type="project" value="UniProtKB-KW"/>
</dbReference>
<keyword evidence="1" id="KW-0540">Nuclease</keyword>
<dbReference type="RefSeq" id="WP_204202373.1">
    <property type="nucleotide sequence ID" value="NZ_JAFELM010000017.1"/>
</dbReference>
<dbReference type="InterPro" id="IPR018579">
    <property type="entry name" value="Restrct_endonuc_II_LlaJI"/>
</dbReference>
<evidence type="ECO:0000313" key="2">
    <source>
        <dbReference type="Proteomes" id="UP001518925"/>
    </source>
</evidence>
<protein>
    <submittedName>
        <fullName evidence="1">LlaJI family restriction endonuclease</fullName>
    </submittedName>
</protein>
<sequence length="396" mass="46503">MNTLLVETYSEYELKDSNIGIEIIKGKPRIIFPRGFEFNQTSPSLLRKEIITLISVLEKYKKKLLQNNIEEKNQKLLDNFGDQFQFKTYLWLLRDYMEHGYFVETERFYKDAKSGKIDFARTIKKHKPYLSGKNIVYTDFVVSQKRTDVNSAINLIHRYTIEKSYNNAGWLFGNIQLERNIRLTFSKNEALSIINKELSSTFQDRKRNLLNNLKQFFLGNDLEGKETAKELKAKNFEHVWEEMLRVIYGNQDNELYNSKSTWFKPTGGKIKTNANTMPDIIYKLENKAYVLDAKYYGYWFDGYGLPGTSDINKQIGYSQAIVRNGHADEAVDAFLLPYQNERDLIQYFGAAKSEISPDDKVHGIFVDIRSIMELYLKRTSYDQYRDELIALIDQYE</sequence>
<keyword evidence="1" id="KW-0255">Endonuclease</keyword>
<organism evidence="1 2">
    <name type="scientific">Bacillus suaedaesalsae</name>
    <dbReference type="NCBI Taxonomy" id="2810349"/>
    <lineage>
        <taxon>Bacteria</taxon>
        <taxon>Bacillati</taxon>
        <taxon>Bacillota</taxon>
        <taxon>Bacilli</taxon>
        <taxon>Bacillales</taxon>
        <taxon>Bacillaceae</taxon>
        <taxon>Bacillus</taxon>
    </lineage>
</organism>
<keyword evidence="1" id="KW-0378">Hydrolase</keyword>
<dbReference type="Proteomes" id="UP001518925">
    <property type="component" value="Unassembled WGS sequence"/>
</dbReference>
<reference evidence="1 2" key="1">
    <citation type="submission" date="2021-02" db="EMBL/GenBank/DDBJ databases">
        <title>Bacillus sp. RD4P76, an endophyte from a halophyte.</title>
        <authorList>
            <person name="Sun J.-Q."/>
        </authorList>
    </citation>
    <scope>NUCLEOTIDE SEQUENCE [LARGE SCALE GENOMIC DNA]</scope>
    <source>
        <strain evidence="1 2">RD4P76</strain>
    </source>
</reference>
<proteinExistence type="predicted"/>
<comment type="caution">
    <text evidence="1">The sequence shown here is derived from an EMBL/GenBank/DDBJ whole genome shotgun (WGS) entry which is preliminary data.</text>
</comment>
<dbReference type="Pfam" id="PF09563">
    <property type="entry name" value="RE_LlaJI"/>
    <property type="match status" value="1"/>
</dbReference>
<accession>A0ABS2DEU9</accession>
<name>A0ABS2DEU9_9BACI</name>
<evidence type="ECO:0000313" key="1">
    <source>
        <dbReference type="EMBL" id="MBM6616985.1"/>
    </source>
</evidence>
<keyword evidence="2" id="KW-1185">Reference proteome</keyword>
<gene>
    <name evidence="1" type="ORF">JR050_04730</name>
</gene>
<dbReference type="EMBL" id="JAFELM010000017">
    <property type="protein sequence ID" value="MBM6616985.1"/>
    <property type="molecule type" value="Genomic_DNA"/>
</dbReference>